<dbReference type="InterPro" id="IPR010266">
    <property type="entry name" value="NnrS"/>
</dbReference>
<feature type="transmembrane region" description="Helical" evidence="1">
    <location>
        <begin position="369"/>
        <end position="387"/>
    </location>
</feature>
<keyword evidence="1" id="KW-0812">Transmembrane</keyword>
<sequence>MAPRPTPWSLAHPLWLCPFRPFFALAMLSAWLLMGLWGGFLLLGWPLPVVPGGPFVWHAHELLLGFVLAALAGFVLTAVPEFTGTPPFAAGPVRQLVLLWLLGRLAFWFSGWWSGPALALSALAHLGLLAGLMALLAPRLWRDPDRRHLSFLWTLLALAAVVAALYFDALRGISPARWLHVLVGVFMALVVVAMSRISMSIVNASIDELAARQGEELAPYLARPPRRKLALLTIGLFMLAEFWQAGGPVSGWLALAAACALLNLLNDWHVGRPLLRRWPLMLYAVYLLMAGGYALIGVAVLTGAFSPNAGLHLLTTGVLGLSIYVVICIAGYTHSGLEKGARPWVPLGALLLGASALLRVGAYAGQAPAMMGAAALLWGAAFLLQSAHMLPVFWRPRADGASGCAGITTS</sequence>
<feature type="transmembrane region" description="Helical" evidence="1">
    <location>
        <begin position="251"/>
        <end position="268"/>
    </location>
</feature>
<feature type="transmembrane region" description="Helical" evidence="1">
    <location>
        <begin position="149"/>
        <end position="167"/>
    </location>
</feature>
<evidence type="ECO:0000256" key="1">
    <source>
        <dbReference type="SAM" id="Phobius"/>
    </source>
</evidence>
<feature type="transmembrane region" description="Helical" evidence="1">
    <location>
        <begin position="63"/>
        <end position="84"/>
    </location>
</feature>
<feature type="transmembrane region" description="Helical" evidence="1">
    <location>
        <begin position="21"/>
        <end position="43"/>
    </location>
</feature>
<protein>
    <submittedName>
        <fullName evidence="2">NnrS family protein</fullName>
    </submittedName>
</protein>
<feature type="transmembrane region" description="Helical" evidence="1">
    <location>
        <begin position="229"/>
        <end position="245"/>
    </location>
</feature>
<reference evidence="2 3" key="1">
    <citation type="submission" date="2023-03" db="EMBL/GenBank/DDBJ databases">
        <title>Diaphorobacter basophil sp. nov., isolated from a sewage-treatment plant.</title>
        <authorList>
            <person name="Yang K."/>
        </authorList>
    </citation>
    <scope>NUCLEOTIDE SEQUENCE [LARGE SCALE GENOMIC DNA]</scope>
    <source>
        <strain evidence="2 3">Y-1</strain>
    </source>
</reference>
<keyword evidence="3" id="KW-1185">Reference proteome</keyword>
<gene>
    <name evidence="2" type="ORF">P4826_05780</name>
</gene>
<feature type="transmembrane region" description="Helical" evidence="1">
    <location>
        <begin position="179"/>
        <end position="197"/>
    </location>
</feature>
<feature type="transmembrane region" description="Helical" evidence="1">
    <location>
        <begin position="344"/>
        <end position="363"/>
    </location>
</feature>
<dbReference type="Proteomes" id="UP001303211">
    <property type="component" value="Chromosome"/>
</dbReference>
<feature type="transmembrane region" description="Helical" evidence="1">
    <location>
        <begin position="311"/>
        <end position="332"/>
    </location>
</feature>
<name>A0ABZ0J5N8_9BURK</name>
<evidence type="ECO:0000313" key="2">
    <source>
        <dbReference type="EMBL" id="WOO33582.1"/>
    </source>
</evidence>
<feature type="transmembrane region" description="Helical" evidence="1">
    <location>
        <begin position="119"/>
        <end position="137"/>
    </location>
</feature>
<proteinExistence type="predicted"/>
<dbReference type="EMBL" id="CP136921">
    <property type="protein sequence ID" value="WOO33582.1"/>
    <property type="molecule type" value="Genomic_DNA"/>
</dbReference>
<organism evidence="2 3">
    <name type="scientific">Diaphorobacter limosus</name>
    <dbReference type="NCBI Taxonomy" id="3036128"/>
    <lineage>
        <taxon>Bacteria</taxon>
        <taxon>Pseudomonadati</taxon>
        <taxon>Pseudomonadota</taxon>
        <taxon>Betaproteobacteria</taxon>
        <taxon>Burkholderiales</taxon>
        <taxon>Comamonadaceae</taxon>
        <taxon>Diaphorobacter</taxon>
    </lineage>
</organism>
<dbReference type="RefSeq" id="WP_317702948.1">
    <property type="nucleotide sequence ID" value="NZ_CP136921.1"/>
</dbReference>
<dbReference type="Pfam" id="PF05940">
    <property type="entry name" value="NnrS"/>
    <property type="match status" value="1"/>
</dbReference>
<accession>A0ABZ0J5N8</accession>
<keyword evidence="1" id="KW-0472">Membrane</keyword>
<evidence type="ECO:0000313" key="3">
    <source>
        <dbReference type="Proteomes" id="UP001303211"/>
    </source>
</evidence>
<feature type="transmembrane region" description="Helical" evidence="1">
    <location>
        <begin position="280"/>
        <end position="305"/>
    </location>
</feature>
<keyword evidence="1" id="KW-1133">Transmembrane helix</keyword>